<proteinExistence type="inferred from homology"/>
<keyword evidence="4" id="KW-1185">Reference proteome</keyword>
<reference evidence="4" key="1">
    <citation type="submission" date="2014-09" db="EMBL/GenBank/DDBJ databases">
        <title>Vibrio variabilis JCM 19239. (C206) whole genome shotgun sequence.</title>
        <authorList>
            <person name="Sawabe T."/>
            <person name="Meirelles P."/>
            <person name="Nakanishi M."/>
            <person name="Sayaka M."/>
            <person name="Hattori M."/>
            <person name="Ohkuma M."/>
        </authorList>
    </citation>
    <scope>NUCLEOTIDE SEQUENCE [LARGE SCALE GENOMIC DNA]</scope>
    <source>
        <strain evidence="4">JCM 19239</strain>
    </source>
</reference>
<dbReference type="Pfam" id="PF00263">
    <property type="entry name" value="Secretin"/>
    <property type="match status" value="1"/>
</dbReference>
<evidence type="ECO:0000313" key="4">
    <source>
        <dbReference type="Proteomes" id="UP000029223"/>
    </source>
</evidence>
<feature type="domain" description="Type II/III secretion system secretin-like" evidence="2">
    <location>
        <begin position="2"/>
        <end position="144"/>
    </location>
</feature>
<comment type="caution">
    <text evidence="3">The sequence shown here is derived from an EMBL/GenBank/DDBJ whole genome shotgun (WGS) entry which is preliminary data.</text>
</comment>
<reference evidence="4" key="2">
    <citation type="submission" date="2014-09" db="EMBL/GenBank/DDBJ databases">
        <authorList>
            <consortium name="NBRP consortium"/>
            <person name="Sawabe T."/>
            <person name="Meirelles P."/>
            <person name="Nakanishi M."/>
            <person name="Sayaka M."/>
            <person name="Hattori M."/>
            <person name="Ohkuma M."/>
        </authorList>
    </citation>
    <scope>NUCLEOTIDE SEQUENCE [LARGE SCALE GENOMIC DNA]</scope>
    <source>
        <strain evidence="4">JCM 19239</strain>
    </source>
</reference>
<gene>
    <name evidence="3" type="ORF">JCM19239_1439</name>
</gene>
<evidence type="ECO:0000256" key="1">
    <source>
        <dbReference type="RuleBase" id="RU004003"/>
    </source>
</evidence>
<keyword evidence="3" id="KW-0449">Lipoprotein</keyword>
<sequence length="147" mass="16496">MLSNQPARVVQEREVPYLYDVSSESSEGVVSASVTREKEMEGVDMMINANVQQDHVWLRISGQLRKIVSEETESVENLNLKFLTVEKSEITFANKLRYGQTMVIASVKQTSTTAEQTKNFWTSLFGGTGSKSDTTETLVLLTPRKTQ</sequence>
<organism evidence="3 4">
    <name type="scientific">Vibrio variabilis</name>
    <dbReference type="NCBI Taxonomy" id="990271"/>
    <lineage>
        <taxon>Bacteria</taxon>
        <taxon>Pseudomonadati</taxon>
        <taxon>Pseudomonadota</taxon>
        <taxon>Gammaproteobacteria</taxon>
        <taxon>Vibrionales</taxon>
        <taxon>Vibrionaceae</taxon>
        <taxon>Vibrio</taxon>
    </lineage>
</organism>
<accession>A0ABQ0JG41</accession>
<dbReference type="EMBL" id="BBMS01000033">
    <property type="protein sequence ID" value="GAL27718.1"/>
    <property type="molecule type" value="Genomic_DNA"/>
</dbReference>
<dbReference type="Proteomes" id="UP000029223">
    <property type="component" value="Unassembled WGS sequence"/>
</dbReference>
<protein>
    <submittedName>
        <fullName evidence="3">Lipoprotein</fullName>
    </submittedName>
</protein>
<comment type="similarity">
    <text evidence="1">Belongs to the bacterial secretin family.</text>
</comment>
<evidence type="ECO:0000259" key="2">
    <source>
        <dbReference type="Pfam" id="PF00263"/>
    </source>
</evidence>
<dbReference type="InterPro" id="IPR004846">
    <property type="entry name" value="T2SS/T3SS_dom"/>
</dbReference>
<name>A0ABQ0JG41_9VIBR</name>
<evidence type="ECO:0000313" key="3">
    <source>
        <dbReference type="EMBL" id="GAL27718.1"/>
    </source>
</evidence>